<evidence type="ECO:0000256" key="1">
    <source>
        <dbReference type="ARBA" id="ARBA00022676"/>
    </source>
</evidence>
<dbReference type="EMBL" id="CAFBPW010000033">
    <property type="protein sequence ID" value="CAB5029377.1"/>
    <property type="molecule type" value="Genomic_DNA"/>
</dbReference>
<evidence type="ECO:0000313" key="4">
    <source>
        <dbReference type="EMBL" id="CAB5029377.1"/>
    </source>
</evidence>
<dbReference type="Pfam" id="PF00534">
    <property type="entry name" value="Glycos_transf_1"/>
    <property type="match status" value="1"/>
</dbReference>
<sequence length="98" mass="10087">MLSSLSEGTSNAALEAMALELPVIVTGVGGMPEVIEDGVTGWVVPPSNPAKLAESMIRAVTNSSLAEQLGQAGRASLAKGLTLEMQSSAIRKMYGDLL</sequence>
<name>A0A6J7RKN3_9ZZZZ</name>
<feature type="domain" description="Glycosyl transferase family 1" evidence="3">
    <location>
        <begin position="2"/>
        <end position="74"/>
    </location>
</feature>
<proteinExistence type="predicted"/>
<keyword evidence="1" id="KW-0328">Glycosyltransferase</keyword>
<gene>
    <name evidence="4" type="ORF">UFOPK4173_00465</name>
</gene>
<reference evidence="4" key="1">
    <citation type="submission" date="2020-05" db="EMBL/GenBank/DDBJ databases">
        <authorList>
            <person name="Chiriac C."/>
            <person name="Salcher M."/>
            <person name="Ghai R."/>
            <person name="Kavagutti S V."/>
        </authorList>
    </citation>
    <scope>NUCLEOTIDE SEQUENCE</scope>
</reference>
<dbReference type="SUPFAM" id="SSF53756">
    <property type="entry name" value="UDP-Glycosyltransferase/glycogen phosphorylase"/>
    <property type="match status" value="1"/>
</dbReference>
<dbReference type="GO" id="GO:0016757">
    <property type="term" value="F:glycosyltransferase activity"/>
    <property type="evidence" value="ECO:0007669"/>
    <property type="project" value="UniProtKB-KW"/>
</dbReference>
<dbReference type="PANTHER" id="PTHR12526">
    <property type="entry name" value="GLYCOSYLTRANSFERASE"/>
    <property type="match status" value="1"/>
</dbReference>
<dbReference type="CDD" id="cd03801">
    <property type="entry name" value="GT4_PimA-like"/>
    <property type="match status" value="1"/>
</dbReference>
<keyword evidence="2" id="KW-0808">Transferase</keyword>
<evidence type="ECO:0000259" key="3">
    <source>
        <dbReference type="Pfam" id="PF00534"/>
    </source>
</evidence>
<organism evidence="4">
    <name type="scientific">freshwater metagenome</name>
    <dbReference type="NCBI Taxonomy" id="449393"/>
    <lineage>
        <taxon>unclassified sequences</taxon>
        <taxon>metagenomes</taxon>
        <taxon>ecological metagenomes</taxon>
    </lineage>
</organism>
<evidence type="ECO:0000256" key="2">
    <source>
        <dbReference type="ARBA" id="ARBA00022679"/>
    </source>
</evidence>
<dbReference type="AlphaFoldDB" id="A0A6J7RKN3"/>
<accession>A0A6J7RKN3</accession>
<protein>
    <submittedName>
        <fullName evidence="4">Unannotated protein</fullName>
    </submittedName>
</protein>
<dbReference type="Gene3D" id="3.40.50.2000">
    <property type="entry name" value="Glycogen Phosphorylase B"/>
    <property type="match status" value="2"/>
</dbReference>
<dbReference type="PANTHER" id="PTHR12526:SF510">
    <property type="entry name" value="D-INOSITOL 3-PHOSPHATE GLYCOSYLTRANSFERASE"/>
    <property type="match status" value="1"/>
</dbReference>
<dbReference type="InterPro" id="IPR001296">
    <property type="entry name" value="Glyco_trans_1"/>
</dbReference>